<accession>A0ABN6X5Z3</accession>
<protein>
    <submittedName>
        <fullName evidence="4">Neopullulanase</fullName>
    </submittedName>
</protein>
<dbReference type="InterPro" id="IPR017853">
    <property type="entry name" value="GH"/>
</dbReference>
<evidence type="ECO:0000313" key="4">
    <source>
        <dbReference type="EMBL" id="BDZ39483.1"/>
    </source>
</evidence>
<keyword evidence="2" id="KW-0326">Glycosidase</keyword>
<dbReference type="SMART" id="SM00642">
    <property type="entry name" value="Aamy"/>
    <property type="match status" value="1"/>
</dbReference>
<proteinExistence type="predicted"/>
<dbReference type="SUPFAM" id="SSF51445">
    <property type="entry name" value="(Trans)glycosidases"/>
    <property type="match status" value="1"/>
</dbReference>
<dbReference type="PANTHER" id="PTHR10357:SF210">
    <property type="entry name" value="MALTODEXTRIN GLUCOSIDASE"/>
    <property type="match status" value="1"/>
</dbReference>
<dbReference type="RefSeq" id="WP_286299665.1">
    <property type="nucleotide sequence ID" value="NZ_AP027728.1"/>
</dbReference>
<name>A0ABN6X5Z3_9MICO</name>
<dbReference type="Gene3D" id="3.90.400.10">
    <property type="entry name" value="Oligo-1,6-glucosidase, Domain 2"/>
    <property type="match status" value="1"/>
</dbReference>
<keyword evidence="1" id="KW-0378">Hydrolase</keyword>
<sequence>MSTPDWLADATFYQIFPERFANGDPTLDPPGVEPWGAAPTRENFFGGDFAGITARLDHIVSVGANAIYLTPIFEADTNHRYDAKDYFTIDHRLGDLNAFRRFLDAAHQRGIRVVLDAVFNHCGDGHWAFRDVIENEAASEYVNWFSVEGFPVTSHPVPNYRTCSGCYYLPKWNAYNPEVRAHHYDVARHWIEQGIDGWRLDVPYFINHSFWRGFRDVVKGLGEDLYIVAEEWRDPEEWLQGDLADGTMNYTLRDLILGFTADGSVDAGALVSGMNMLRARIPDGFRSGMLNLLGSHDTERVLTRHGGDVRAALRAYSLLFAAEGAPMLYYGDEVGLTGENDPGCRGTMPWDESDWSHELLDGIRSLSRARAECAALRRGAQEVSAFDDDTVLVIRRADDGAVVVAIVHRGSGTRIPVRALPGLVEGHAWRVLLGDAAFDKDGCIRLAAGGVTYLTTFTNETRP</sequence>
<evidence type="ECO:0000313" key="5">
    <source>
        <dbReference type="Proteomes" id="UP001321543"/>
    </source>
</evidence>
<dbReference type="EMBL" id="AP027728">
    <property type="protein sequence ID" value="BDZ39483.1"/>
    <property type="molecule type" value="Genomic_DNA"/>
</dbReference>
<keyword evidence="5" id="KW-1185">Reference proteome</keyword>
<evidence type="ECO:0000256" key="1">
    <source>
        <dbReference type="ARBA" id="ARBA00022801"/>
    </source>
</evidence>
<dbReference type="InterPro" id="IPR006047">
    <property type="entry name" value="GH13_cat_dom"/>
</dbReference>
<dbReference type="Gene3D" id="3.20.20.80">
    <property type="entry name" value="Glycosidases"/>
    <property type="match status" value="1"/>
</dbReference>
<gene>
    <name evidence="4" type="primary">nplT</name>
    <name evidence="4" type="ORF">GCM10025863_20970</name>
</gene>
<reference evidence="5" key="1">
    <citation type="journal article" date="2019" name="Int. J. Syst. Evol. Microbiol.">
        <title>The Global Catalogue of Microorganisms (GCM) 10K type strain sequencing project: providing services to taxonomists for standard genome sequencing and annotation.</title>
        <authorList>
            <consortium name="The Broad Institute Genomics Platform"/>
            <consortium name="The Broad Institute Genome Sequencing Center for Infectious Disease"/>
            <person name="Wu L."/>
            <person name="Ma J."/>
        </authorList>
    </citation>
    <scope>NUCLEOTIDE SEQUENCE [LARGE SCALE GENOMIC DNA]</scope>
    <source>
        <strain evidence="5">NBRC 106310</strain>
    </source>
</reference>
<organism evidence="4 5">
    <name type="scientific">Microbacterium suwonense</name>
    <dbReference type="NCBI Taxonomy" id="683047"/>
    <lineage>
        <taxon>Bacteria</taxon>
        <taxon>Bacillati</taxon>
        <taxon>Actinomycetota</taxon>
        <taxon>Actinomycetes</taxon>
        <taxon>Micrococcales</taxon>
        <taxon>Microbacteriaceae</taxon>
        <taxon>Microbacterium</taxon>
    </lineage>
</organism>
<dbReference type="InterPro" id="IPR045857">
    <property type="entry name" value="O16G_dom_2"/>
</dbReference>
<dbReference type="PANTHER" id="PTHR10357">
    <property type="entry name" value="ALPHA-AMYLASE FAMILY MEMBER"/>
    <property type="match status" value="1"/>
</dbReference>
<dbReference type="CDD" id="cd11338">
    <property type="entry name" value="AmyAc_CMD"/>
    <property type="match status" value="1"/>
</dbReference>
<dbReference type="Proteomes" id="UP001321543">
    <property type="component" value="Chromosome"/>
</dbReference>
<evidence type="ECO:0000256" key="2">
    <source>
        <dbReference type="ARBA" id="ARBA00023295"/>
    </source>
</evidence>
<feature type="domain" description="Glycosyl hydrolase family 13 catalytic" evidence="3">
    <location>
        <begin position="14"/>
        <end position="370"/>
    </location>
</feature>
<evidence type="ECO:0000259" key="3">
    <source>
        <dbReference type="SMART" id="SM00642"/>
    </source>
</evidence>
<dbReference type="Pfam" id="PF00128">
    <property type="entry name" value="Alpha-amylase"/>
    <property type="match status" value="1"/>
</dbReference>